<accession>A0A0A0KCP4</accession>
<dbReference type="Proteomes" id="UP000029981">
    <property type="component" value="Chromosome 6"/>
</dbReference>
<dbReference type="AlphaFoldDB" id="A0A0A0KCP4"/>
<evidence type="ECO:0000256" key="1">
    <source>
        <dbReference type="SAM" id="MobiDB-lite"/>
    </source>
</evidence>
<proteinExistence type="predicted"/>
<reference evidence="2 3" key="4">
    <citation type="journal article" date="2011" name="BMC Genomics">
        <title>RNA-Seq improves annotation of protein-coding genes in the cucumber genome.</title>
        <authorList>
            <person name="Li Z."/>
            <person name="Zhang Z."/>
            <person name="Yan P."/>
            <person name="Huang S."/>
            <person name="Fei Z."/>
            <person name="Lin K."/>
        </authorList>
    </citation>
    <scope>NUCLEOTIDE SEQUENCE [LARGE SCALE GENOMIC DNA]</scope>
    <source>
        <strain evidence="3">cv. 9930</strain>
    </source>
</reference>
<gene>
    <name evidence="2" type="ORF">Csa_6G111940</name>
</gene>
<reference evidence="2 3" key="2">
    <citation type="journal article" date="2009" name="PLoS ONE">
        <title>An integrated genetic and cytogenetic map of the cucumber genome.</title>
        <authorList>
            <person name="Ren Y."/>
            <person name="Zhang Z."/>
            <person name="Liu J."/>
            <person name="Staub J.E."/>
            <person name="Han Y."/>
            <person name="Cheng Z."/>
            <person name="Li X."/>
            <person name="Lu J."/>
            <person name="Miao H."/>
            <person name="Kang H."/>
            <person name="Xie B."/>
            <person name="Gu X."/>
            <person name="Wang X."/>
            <person name="Du Y."/>
            <person name="Jin W."/>
            <person name="Huang S."/>
        </authorList>
    </citation>
    <scope>NUCLEOTIDE SEQUENCE [LARGE SCALE GENOMIC DNA]</scope>
    <source>
        <strain evidence="3">cv. 9930</strain>
    </source>
</reference>
<dbReference type="Gramene" id="KGN46604">
    <property type="protein sequence ID" value="KGN46604"/>
    <property type="gene ID" value="Csa_6G111940"/>
</dbReference>
<evidence type="ECO:0000313" key="3">
    <source>
        <dbReference type="Proteomes" id="UP000029981"/>
    </source>
</evidence>
<feature type="region of interest" description="Disordered" evidence="1">
    <location>
        <begin position="1"/>
        <end position="20"/>
    </location>
</feature>
<dbReference type="PANTHER" id="PTHR34947:SF3">
    <property type="entry name" value="TRANSMEMBRANE PROTEIN"/>
    <property type="match status" value="1"/>
</dbReference>
<evidence type="ECO:0000313" key="2">
    <source>
        <dbReference type="EMBL" id="KGN46604.1"/>
    </source>
</evidence>
<name>A0A0A0KCP4_CUCSA</name>
<protein>
    <submittedName>
        <fullName evidence="2">Uncharacterized protein</fullName>
    </submittedName>
</protein>
<reference evidence="2 3" key="3">
    <citation type="journal article" date="2010" name="BMC Genomics">
        <title>Transcriptome sequencing and comparative analysis of cucumber flowers with different sex types.</title>
        <authorList>
            <person name="Guo S."/>
            <person name="Zheng Y."/>
            <person name="Joung J.G."/>
            <person name="Liu S."/>
            <person name="Zhang Z."/>
            <person name="Crasta O.R."/>
            <person name="Sobral B.W."/>
            <person name="Xu Y."/>
            <person name="Huang S."/>
            <person name="Fei Z."/>
        </authorList>
    </citation>
    <scope>NUCLEOTIDE SEQUENCE [LARGE SCALE GENOMIC DNA]</scope>
    <source>
        <strain evidence="3">cv. 9930</strain>
    </source>
</reference>
<reference evidence="2 3" key="1">
    <citation type="journal article" date="2009" name="Nat. Genet.">
        <title>The genome of the cucumber, Cucumis sativus L.</title>
        <authorList>
            <person name="Huang S."/>
            <person name="Li R."/>
            <person name="Zhang Z."/>
            <person name="Li L."/>
            <person name="Gu X."/>
            <person name="Fan W."/>
            <person name="Lucas W.J."/>
            <person name="Wang X."/>
            <person name="Xie B."/>
            <person name="Ni P."/>
            <person name="Ren Y."/>
            <person name="Zhu H."/>
            <person name="Li J."/>
            <person name="Lin K."/>
            <person name="Jin W."/>
            <person name="Fei Z."/>
            <person name="Li G."/>
            <person name="Staub J."/>
            <person name="Kilian A."/>
            <person name="van der Vossen E.A."/>
            <person name="Wu Y."/>
            <person name="Guo J."/>
            <person name="He J."/>
            <person name="Jia Z."/>
            <person name="Ren Y."/>
            <person name="Tian G."/>
            <person name="Lu Y."/>
            <person name="Ruan J."/>
            <person name="Qian W."/>
            <person name="Wang M."/>
            <person name="Huang Q."/>
            <person name="Li B."/>
            <person name="Xuan Z."/>
            <person name="Cao J."/>
            <person name="Asan"/>
            <person name="Wu Z."/>
            <person name="Zhang J."/>
            <person name="Cai Q."/>
            <person name="Bai Y."/>
            <person name="Zhao B."/>
            <person name="Han Y."/>
            <person name="Li Y."/>
            <person name="Li X."/>
            <person name="Wang S."/>
            <person name="Shi Q."/>
            <person name="Liu S."/>
            <person name="Cho W.K."/>
            <person name="Kim J.Y."/>
            <person name="Xu Y."/>
            <person name="Heller-Uszynska K."/>
            <person name="Miao H."/>
            <person name="Cheng Z."/>
            <person name="Zhang S."/>
            <person name="Wu J."/>
            <person name="Yang Y."/>
            <person name="Kang H."/>
            <person name="Li M."/>
            <person name="Liang H."/>
            <person name="Ren X."/>
            <person name="Shi Z."/>
            <person name="Wen M."/>
            <person name="Jian M."/>
            <person name="Yang H."/>
            <person name="Zhang G."/>
            <person name="Yang Z."/>
            <person name="Chen R."/>
            <person name="Liu S."/>
            <person name="Li J."/>
            <person name="Ma L."/>
            <person name="Liu H."/>
            <person name="Zhou Y."/>
            <person name="Zhao J."/>
            <person name="Fang X."/>
            <person name="Li G."/>
            <person name="Fang L."/>
            <person name="Li Y."/>
            <person name="Liu D."/>
            <person name="Zheng H."/>
            <person name="Zhang Y."/>
            <person name="Qin N."/>
            <person name="Li Z."/>
            <person name="Yang G."/>
            <person name="Yang S."/>
            <person name="Bolund L."/>
            <person name="Kristiansen K."/>
            <person name="Zheng H."/>
            <person name="Li S."/>
            <person name="Zhang X."/>
            <person name="Yang H."/>
            <person name="Wang J."/>
            <person name="Sun R."/>
            <person name="Zhang B."/>
            <person name="Jiang S."/>
            <person name="Wang J."/>
            <person name="Du Y."/>
            <person name="Li S."/>
        </authorList>
    </citation>
    <scope>NUCLEOTIDE SEQUENCE [LARGE SCALE GENOMIC DNA]</scope>
    <source>
        <strain evidence="3">cv. 9930</strain>
    </source>
</reference>
<sequence>MSENGSRRGCGGGDDKTLHDNVEVTQANQLDAPEEDMTLSVIKETKGDELELVKDDRTLSVIEETQDYDSDVVEDAKTVKGDKTLSVVEETCNDDEQKQGGSVDAISLEELNRKCEEFIRRMKNDIQIEILTI</sequence>
<organism evidence="2 3">
    <name type="scientific">Cucumis sativus</name>
    <name type="common">Cucumber</name>
    <dbReference type="NCBI Taxonomy" id="3659"/>
    <lineage>
        <taxon>Eukaryota</taxon>
        <taxon>Viridiplantae</taxon>
        <taxon>Streptophyta</taxon>
        <taxon>Embryophyta</taxon>
        <taxon>Tracheophyta</taxon>
        <taxon>Spermatophyta</taxon>
        <taxon>Magnoliopsida</taxon>
        <taxon>eudicotyledons</taxon>
        <taxon>Gunneridae</taxon>
        <taxon>Pentapetalae</taxon>
        <taxon>rosids</taxon>
        <taxon>fabids</taxon>
        <taxon>Cucurbitales</taxon>
        <taxon>Cucurbitaceae</taxon>
        <taxon>Benincaseae</taxon>
        <taxon>Cucumis</taxon>
    </lineage>
</organism>
<dbReference type="EMBL" id="CM002927">
    <property type="protein sequence ID" value="KGN46604.1"/>
    <property type="molecule type" value="Genomic_DNA"/>
</dbReference>
<keyword evidence="3" id="KW-1185">Reference proteome</keyword>
<dbReference type="PANTHER" id="PTHR34947">
    <property type="entry name" value="TRANSMEMBRANE PROTEIN"/>
    <property type="match status" value="1"/>
</dbReference>